<dbReference type="InterPro" id="IPR001273">
    <property type="entry name" value="ArAA_hydroxylase"/>
</dbReference>
<protein>
    <submittedName>
        <fullName evidence="4">Tryptophan 5-hydroxylase 1</fullName>
    </submittedName>
</protein>
<evidence type="ECO:0000256" key="2">
    <source>
        <dbReference type="SAM" id="MobiDB-lite"/>
    </source>
</evidence>
<evidence type="ECO:0000313" key="5">
    <source>
        <dbReference type="Proteomes" id="UP000001075"/>
    </source>
</evidence>
<dbReference type="EMBL" id="JH003810">
    <property type="protein sequence ID" value="EGW05149.1"/>
    <property type="molecule type" value="Genomic_DNA"/>
</dbReference>
<feature type="compositionally biased region" description="Basic and acidic residues" evidence="2">
    <location>
        <begin position="100"/>
        <end position="110"/>
    </location>
</feature>
<organism evidence="4 5">
    <name type="scientific">Cricetulus griseus</name>
    <name type="common">Chinese hamster</name>
    <name type="synonym">Cricetulus barabensis griseus</name>
    <dbReference type="NCBI Taxonomy" id="10029"/>
    <lineage>
        <taxon>Eukaryota</taxon>
        <taxon>Metazoa</taxon>
        <taxon>Chordata</taxon>
        <taxon>Craniata</taxon>
        <taxon>Vertebrata</taxon>
        <taxon>Euteleostomi</taxon>
        <taxon>Mammalia</taxon>
        <taxon>Eutheria</taxon>
        <taxon>Euarchontoglires</taxon>
        <taxon>Glires</taxon>
        <taxon>Rodentia</taxon>
        <taxon>Myomorpha</taxon>
        <taxon>Muroidea</taxon>
        <taxon>Cricetidae</taxon>
        <taxon>Cricetinae</taxon>
        <taxon>Cricetulus</taxon>
    </lineage>
</organism>
<dbReference type="Proteomes" id="UP000001075">
    <property type="component" value="Unassembled WGS sequence"/>
</dbReference>
<dbReference type="PANTHER" id="PTHR11473">
    <property type="entry name" value="AROMATIC AMINO ACID HYDROXYLASE"/>
    <property type="match status" value="1"/>
</dbReference>
<dbReference type="InterPro" id="IPR036951">
    <property type="entry name" value="ArAA_hydroxylase_sf"/>
</dbReference>
<evidence type="ECO:0000256" key="1">
    <source>
        <dbReference type="ARBA" id="ARBA00037406"/>
    </source>
</evidence>
<gene>
    <name evidence="4" type="ORF">I79_024533</name>
</gene>
<accession>G3IKX8</accession>
<dbReference type="InParanoid" id="G3IKX8"/>
<dbReference type="GO" id="GO:0009072">
    <property type="term" value="P:aromatic amino acid metabolic process"/>
    <property type="evidence" value="ECO:0007669"/>
    <property type="project" value="InterPro"/>
</dbReference>
<comment type="function">
    <text evidence="1">Oxidizes L-tryptophan to 5-hydroxy-l-tryptophan in the rate-determining step of serotonin biosynthesis.</text>
</comment>
<dbReference type="SUPFAM" id="SSF55021">
    <property type="entry name" value="ACT-like"/>
    <property type="match status" value="1"/>
</dbReference>
<proteinExistence type="predicted"/>
<feature type="compositionally biased region" description="Polar residues" evidence="2">
    <location>
        <begin position="113"/>
        <end position="131"/>
    </location>
</feature>
<dbReference type="GO" id="GO:0043005">
    <property type="term" value="C:neuron projection"/>
    <property type="evidence" value="ECO:0007669"/>
    <property type="project" value="TreeGrafter"/>
</dbReference>
<feature type="domain" description="ACT" evidence="3">
    <location>
        <begin position="19"/>
        <end position="94"/>
    </location>
</feature>
<dbReference type="GO" id="GO:0005506">
    <property type="term" value="F:iron ion binding"/>
    <property type="evidence" value="ECO:0007669"/>
    <property type="project" value="InterPro"/>
</dbReference>
<dbReference type="InterPro" id="IPR045865">
    <property type="entry name" value="ACT-like_dom_sf"/>
</dbReference>
<dbReference type="STRING" id="10029.G3IKX8"/>
<sequence>MIEDNKENKGHSSERGRVTLIFSLKNEVGELIKALKIFQENHVNLLHIESRKSNRRNSEFEILVDCDINREQLNDVFPLLKSHITMLSVDSPDQLTVKEDGTFEKAKPHLQEQAPNVCSSEGKTNSHLSEY</sequence>
<evidence type="ECO:0000259" key="3">
    <source>
        <dbReference type="PROSITE" id="PS51671"/>
    </source>
</evidence>
<dbReference type="GO" id="GO:0004510">
    <property type="term" value="F:tryptophan 5-monooxygenase activity"/>
    <property type="evidence" value="ECO:0007669"/>
    <property type="project" value="TreeGrafter"/>
</dbReference>
<evidence type="ECO:0000313" key="4">
    <source>
        <dbReference type="EMBL" id="EGW05149.1"/>
    </source>
</evidence>
<name>G3IKX8_CRIGR</name>
<dbReference type="Gene3D" id="1.10.800.10">
    <property type="entry name" value="Aromatic amino acid hydroxylase"/>
    <property type="match status" value="1"/>
</dbReference>
<dbReference type="AlphaFoldDB" id="G3IKX8"/>
<reference evidence="5" key="1">
    <citation type="journal article" date="2011" name="Nat. Biotechnol.">
        <title>The genomic sequence of the Chinese hamster ovary (CHO)-K1 cell line.</title>
        <authorList>
            <person name="Xu X."/>
            <person name="Nagarajan H."/>
            <person name="Lewis N.E."/>
            <person name="Pan S."/>
            <person name="Cai Z."/>
            <person name="Liu X."/>
            <person name="Chen W."/>
            <person name="Xie M."/>
            <person name="Wang W."/>
            <person name="Hammond S."/>
            <person name="Andersen M.R."/>
            <person name="Neff N."/>
            <person name="Passarelli B."/>
            <person name="Koh W."/>
            <person name="Fan H.C."/>
            <person name="Wang J."/>
            <person name="Gui Y."/>
            <person name="Lee K.H."/>
            <person name="Betenbaugh M.J."/>
            <person name="Quake S.R."/>
            <person name="Famili I."/>
            <person name="Palsson B.O."/>
            <person name="Wang J."/>
        </authorList>
    </citation>
    <scope>NUCLEOTIDE SEQUENCE [LARGE SCALE GENOMIC DNA]</scope>
    <source>
        <strain evidence="5">CHO K1 cell line</strain>
    </source>
</reference>
<dbReference type="InterPro" id="IPR002912">
    <property type="entry name" value="ACT_dom"/>
</dbReference>
<dbReference type="PANTHER" id="PTHR11473:SF23">
    <property type="entry name" value="TRYPTOPHAN 5-HYDROXYLASE 1"/>
    <property type="match status" value="1"/>
</dbReference>
<dbReference type="PROSITE" id="PS51671">
    <property type="entry name" value="ACT"/>
    <property type="match status" value="1"/>
</dbReference>
<feature type="region of interest" description="Disordered" evidence="2">
    <location>
        <begin position="100"/>
        <end position="131"/>
    </location>
</feature>